<comment type="caution">
    <text evidence="2">The sequence shown here is derived from an EMBL/GenBank/DDBJ whole genome shotgun (WGS) entry which is preliminary data.</text>
</comment>
<protein>
    <submittedName>
        <fullName evidence="2">Chaperone TorD involved in molybdoenzyme TorA maturation</fullName>
    </submittedName>
</protein>
<keyword evidence="1" id="KW-0143">Chaperone</keyword>
<evidence type="ECO:0000313" key="3">
    <source>
        <dbReference type="Proteomes" id="UP000199318"/>
    </source>
</evidence>
<dbReference type="PANTHER" id="PTHR34227:SF11">
    <property type="entry name" value="CHAPERONE PROTEIN TORD"/>
    <property type="match status" value="1"/>
</dbReference>
<dbReference type="RefSeq" id="WP_093075333.1">
    <property type="nucleotide sequence ID" value="NZ_FOGV01000049.1"/>
</dbReference>
<evidence type="ECO:0000256" key="1">
    <source>
        <dbReference type="ARBA" id="ARBA00023186"/>
    </source>
</evidence>
<dbReference type="Gene3D" id="1.10.3480.10">
    <property type="entry name" value="TorD-like"/>
    <property type="match status" value="1"/>
</dbReference>
<dbReference type="EMBL" id="FOGV01000049">
    <property type="protein sequence ID" value="SES37460.1"/>
    <property type="molecule type" value="Genomic_DNA"/>
</dbReference>
<dbReference type="Proteomes" id="UP000199318">
    <property type="component" value="Unassembled WGS sequence"/>
</dbReference>
<sequence length="207" mass="23733">MTAKEAYISMLTLFAELYKYPDKDTLKQIASGAADKELRETAAYLALPPEAYDRRLQALHTENNPITTQYMKAFSGIVKPFYPPVESLYKPWSTDPNAPDGKGRRRGHYMGDSALHLKHLLGSHGFAIPREYENMPDHLAIELELYAYLVDQDSAGAKLFHRDHFDWLEEFCANLQELGEIPFYIETTRMLLHLLAKDPQCYCDGKE</sequence>
<dbReference type="AlphaFoldDB" id="A0A1H9WU39"/>
<gene>
    <name evidence="2" type="ORF">SAMN05444126_1493</name>
</gene>
<dbReference type="InterPro" id="IPR050289">
    <property type="entry name" value="TorD/DmsD_chaperones"/>
</dbReference>
<dbReference type="InterPro" id="IPR036411">
    <property type="entry name" value="TorD-like_sf"/>
</dbReference>
<dbReference type="OrthoDB" id="1808217at2"/>
<dbReference type="STRING" id="1464123.SAMN05444126_1493"/>
<evidence type="ECO:0000313" key="2">
    <source>
        <dbReference type="EMBL" id="SES37460.1"/>
    </source>
</evidence>
<dbReference type="SUPFAM" id="SSF89155">
    <property type="entry name" value="TorD-like"/>
    <property type="match status" value="1"/>
</dbReference>
<dbReference type="Pfam" id="PF02613">
    <property type="entry name" value="Nitrate_red_del"/>
    <property type="match status" value="1"/>
</dbReference>
<accession>A0A1H9WU39</accession>
<organism evidence="2 3">
    <name type="scientific">Salisediminibacterium halotolerans</name>
    <dbReference type="NCBI Taxonomy" id="517425"/>
    <lineage>
        <taxon>Bacteria</taxon>
        <taxon>Bacillati</taxon>
        <taxon>Bacillota</taxon>
        <taxon>Bacilli</taxon>
        <taxon>Bacillales</taxon>
        <taxon>Bacillaceae</taxon>
        <taxon>Salisediminibacterium</taxon>
    </lineage>
</organism>
<keyword evidence="3" id="KW-1185">Reference proteome</keyword>
<dbReference type="PANTHER" id="PTHR34227">
    <property type="entry name" value="CHAPERONE PROTEIN YCDY"/>
    <property type="match status" value="1"/>
</dbReference>
<name>A0A1H9WU39_9BACI</name>
<dbReference type="InterPro" id="IPR020945">
    <property type="entry name" value="DMSO/NO3_reduct_chaperone"/>
</dbReference>
<reference evidence="3" key="1">
    <citation type="submission" date="2016-10" db="EMBL/GenBank/DDBJ databases">
        <authorList>
            <person name="de Groot N.N."/>
        </authorList>
    </citation>
    <scope>NUCLEOTIDE SEQUENCE [LARGE SCALE GENOMIC DNA]</scope>
    <source>
        <strain evidence="3">10nlg</strain>
    </source>
</reference>
<proteinExistence type="predicted"/>